<evidence type="ECO:0000313" key="3">
    <source>
        <dbReference type="Proteomes" id="UP000028582"/>
    </source>
</evidence>
<name>A0A081A5L2_PHYNI</name>
<organism evidence="2 3">
    <name type="scientific">Phytophthora nicotianae P1976</name>
    <dbReference type="NCBI Taxonomy" id="1317066"/>
    <lineage>
        <taxon>Eukaryota</taxon>
        <taxon>Sar</taxon>
        <taxon>Stramenopiles</taxon>
        <taxon>Oomycota</taxon>
        <taxon>Peronosporomycetes</taxon>
        <taxon>Peronosporales</taxon>
        <taxon>Peronosporaceae</taxon>
        <taxon>Phytophthora</taxon>
    </lineage>
</organism>
<dbReference type="Proteomes" id="UP000028582">
    <property type="component" value="Unassembled WGS sequence"/>
</dbReference>
<feature type="region of interest" description="Disordered" evidence="1">
    <location>
        <begin position="92"/>
        <end position="137"/>
    </location>
</feature>
<comment type="caution">
    <text evidence="2">The sequence shown here is derived from an EMBL/GenBank/DDBJ whole genome shotgun (WGS) entry which is preliminary data.</text>
</comment>
<proteinExistence type="predicted"/>
<dbReference type="EMBL" id="ANJA01001825">
    <property type="protein sequence ID" value="ETO74173.1"/>
    <property type="molecule type" value="Genomic_DNA"/>
</dbReference>
<dbReference type="AlphaFoldDB" id="A0A081A5L2"/>
<feature type="compositionally biased region" description="Basic and acidic residues" evidence="1">
    <location>
        <begin position="525"/>
        <end position="538"/>
    </location>
</feature>
<feature type="compositionally biased region" description="Basic and acidic residues" evidence="1">
    <location>
        <begin position="412"/>
        <end position="421"/>
    </location>
</feature>
<evidence type="ECO:0000256" key="1">
    <source>
        <dbReference type="SAM" id="MobiDB-lite"/>
    </source>
</evidence>
<dbReference type="OrthoDB" id="166788at2759"/>
<gene>
    <name evidence="2" type="ORF">F444_09992</name>
</gene>
<feature type="compositionally biased region" description="Polar residues" evidence="1">
    <location>
        <begin position="513"/>
        <end position="524"/>
    </location>
</feature>
<reference evidence="2 3" key="1">
    <citation type="submission" date="2013-11" db="EMBL/GenBank/DDBJ databases">
        <title>The Genome Sequence of Phytophthora parasitica P1976.</title>
        <authorList>
            <consortium name="The Broad Institute Genomics Platform"/>
            <person name="Russ C."/>
            <person name="Tyler B."/>
            <person name="Panabieres F."/>
            <person name="Shan W."/>
            <person name="Tripathy S."/>
            <person name="Grunwald N."/>
            <person name="Machado M."/>
            <person name="Johnson C.S."/>
            <person name="Walker B."/>
            <person name="Young S."/>
            <person name="Zeng Q."/>
            <person name="Gargeya S."/>
            <person name="Fitzgerald M."/>
            <person name="Haas B."/>
            <person name="Abouelleil A."/>
            <person name="Allen A.W."/>
            <person name="Alvarado L."/>
            <person name="Arachchi H.M."/>
            <person name="Berlin A.M."/>
            <person name="Chapman S.B."/>
            <person name="Gainer-Dewar J."/>
            <person name="Goldberg J."/>
            <person name="Griggs A."/>
            <person name="Gujja S."/>
            <person name="Hansen M."/>
            <person name="Howarth C."/>
            <person name="Imamovic A."/>
            <person name="Ireland A."/>
            <person name="Larimer J."/>
            <person name="McCowan C."/>
            <person name="Murphy C."/>
            <person name="Pearson M."/>
            <person name="Poon T.W."/>
            <person name="Priest M."/>
            <person name="Roberts A."/>
            <person name="Saif S."/>
            <person name="Shea T."/>
            <person name="Sisk P."/>
            <person name="Sykes S."/>
            <person name="Wortman J."/>
            <person name="Nusbaum C."/>
            <person name="Birren B."/>
        </authorList>
    </citation>
    <scope>NUCLEOTIDE SEQUENCE [LARGE SCALE GENOMIC DNA]</scope>
    <source>
        <strain evidence="2 3">P1976</strain>
    </source>
</reference>
<feature type="compositionally biased region" description="Basic and acidic residues" evidence="1">
    <location>
        <begin position="279"/>
        <end position="289"/>
    </location>
</feature>
<accession>A0A081A5L2</accession>
<feature type="region of interest" description="Disordered" evidence="1">
    <location>
        <begin position="513"/>
        <end position="540"/>
    </location>
</feature>
<feature type="region of interest" description="Disordered" evidence="1">
    <location>
        <begin position="224"/>
        <end position="331"/>
    </location>
</feature>
<sequence>MARAVTGSCAVETFLRNFESEKSRYQEILEITLCYGVQCLARTFSLKGISCNELRAITRYDTAKNRNFFVRNASQPIVKEVNAMQRAPVEVRAKPSHSWRDGEVEMPDFPEPSALTEAKEKRANDSGTRTANGEATLYSLPPPFDEIDFHTKLIGKQLVDLAWKVFAGREGAQISTRQELEDKFVRVDQRKVSTTIPALELPVTSFSEFLGAYVTECVRQSHRTGHSADEYKSDSEDNNVDDKKSIYDSTDARRSSVTDPRERSVRTPCAAMGNTTSRDFPRVSAERKQRPIHPQPQPRHSRQIPRSLQHVQSKIQPELDSRRQKILRVKKTQSQRMAETLARARLAEYDVRRELQDVRERRLGPKKMPISEITKGAAALEIVDDFMKSPLMDKFGRGNLPTSGDTDQQRSAQKDPLKEELYGTAALDSSFLGCKPAPEPRRRSESEQKQPRRNYNGWLGDFGPLHTKTVRPEWDEAEDDAADLEPGAKRTNFEWNFEHLPGGRHETVDRHISQTNKTKTQSNLEGDKSYDGVRRPMDDFDESLSDALSVNSDPVFRWLKDAV</sequence>
<evidence type="ECO:0000313" key="2">
    <source>
        <dbReference type="EMBL" id="ETO74173.1"/>
    </source>
</evidence>
<feature type="compositionally biased region" description="Basic and acidic residues" evidence="1">
    <location>
        <begin position="226"/>
        <end position="265"/>
    </location>
</feature>
<feature type="compositionally biased region" description="Basic and acidic residues" evidence="1">
    <location>
        <begin position="438"/>
        <end position="450"/>
    </location>
</feature>
<feature type="compositionally biased region" description="Basic and acidic residues" evidence="1">
    <location>
        <begin position="92"/>
        <end position="103"/>
    </location>
</feature>
<feature type="compositionally biased region" description="Polar residues" evidence="1">
    <location>
        <begin position="400"/>
        <end position="411"/>
    </location>
</feature>
<feature type="region of interest" description="Disordered" evidence="1">
    <location>
        <begin position="394"/>
        <end position="461"/>
    </location>
</feature>
<protein>
    <submittedName>
        <fullName evidence="2">Uncharacterized protein</fullName>
    </submittedName>
</protein>